<evidence type="ECO:0000256" key="1">
    <source>
        <dbReference type="SAM" id="Phobius"/>
    </source>
</evidence>
<feature type="transmembrane region" description="Helical" evidence="1">
    <location>
        <begin position="173"/>
        <end position="206"/>
    </location>
</feature>
<keyword evidence="3" id="KW-1185">Reference proteome</keyword>
<dbReference type="EMBL" id="BAAABU010000023">
    <property type="protein sequence ID" value="GAA0255579.1"/>
    <property type="molecule type" value="Genomic_DNA"/>
</dbReference>
<feature type="transmembrane region" description="Helical" evidence="1">
    <location>
        <begin position="119"/>
        <end position="139"/>
    </location>
</feature>
<sequence>MANDPGDVLDGLSALRRRVRGDRSGYWLPFLLFGLVVAGAVPWYLPSPCEGACTWSSAELPAFWHWLHPTGQASGLVGRLPSLGRDLYWMVALTIGFLVTVWWYRWRAGKVGVEISTRLYARVTLFVLAFPLLGVPVLTELFFNRLGWPVALAALVLGVVAVTLAAKRKLRTAVAVLALILVGHLVAIFPFGHLLVVAVGVLGLAWVERSALCTTFAVLFGVWALFVNGWATWVYSTVLWPVPLIDTGDLLSSSSILVLGGVAGLVTRRVRVTRSGANAG</sequence>
<reference evidence="2 3" key="1">
    <citation type="journal article" date="2019" name="Int. J. Syst. Evol. Microbiol.">
        <title>The Global Catalogue of Microorganisms (GCM) 10K type strain sequencing project: providing services to taxonomists for standard genome sequencing and annotation.</title>
        <authorList>
            <consortium name="The Broad Institute Genomics Platform"/>
            <consortium name="The Broad Institute Genome Sequencing Center for Infectious Disease"/>
            <person name="Wu L."/>
            <person name="Ma J."/>
        </authorList>
    </citation>
    <scope>NUCLEOTIDE SEQUENCE [LARGE SCALE GENOMIC DNA]</scope>
    <source>
        <strain evidence="2 3">JCM 3380</strain>
    </source>
</reference>
<accession>A0ABN0UML0</accession>
<keyword evidence="1" id="KW-0812">Transmembrane</keyword>
<dbReference type="Proteomes" id="UP001500416">
    <property type="component" value="Unassembled WGS sequence"/>
</dbReference>
<feature type="transmembrane region" description="Helical" evidence="1">
    <location>
        <begin position="87"/>
        <end position="107"/>
    </location>
</feature>
<organism evidence="2 3">
    <name type="scientific">Saccharothrix mutabilis subsp. mutabilis</name>
    <dbReference type="NCBI Taxonomy" id="66855"/>
    <lineage>
        <taxon>Bacteria</taxon>
        <taxon>Bacillati</taxon>
        <taxon>Actinomycetota</taxon>
        <taxon>Actinomycetes</taxon>
        <taxon>Pseudonocardiales</taxon>
        <taxon>Pseudonocardiaceae</taxon>
        <taxon>Saccharothrix</taxon>
    </lineage>
</organism>
<dbReference type="RefSeq" id="WP_343938262.1">
    <property type="nucleotide sequence ID" value="NZ_BAAABU010000023.1"/>
</dbReference>
<comment type="caution">
    <text evidence="2">The sequence shown here is derived from an EMBL/GenBank/DDBJ whole genome shotgun (WGS) entry which is preliminary data.</text>
</comment>
<feature type="transmembrane region" description="Helical" evidence="1">
    <location>
        <begin position="145"/>
        <end position="166"/>
    </location>
</feature>
<proteinExistence type="predicted"/>
<keyword evidence="1" id="KW-0472">Membrane</keyword>
<protein>
    <submittedName>
        <fullName evidence="2">Uncharacterized protein</fullName>
    </submittedName>
</protein>
<feature type="transmembrane region" description="Helical" evidence="1">
    <location>
        <begin position="26"/>
        <end position="45"/>
    </location>
</feature>
<name>A0ABN0UML0_9PSEU</name>
<keyword evidence="1" id="KW-1133">Transmembrane helix</keyword>
<evidence type="ECO:0000313" key="3">
    <source>
        <dbReference type="Proteomes" id="UP001500416"/>
    </source>
</evidence>
<gene>
    <name evidence="2" type="ORF">GCM10010492_65560</name>
</gene>
<evidence type="ECO:0000313" key="2">
    <source>
        <dbReference type="EMBL" id="GAA0255579.1"/>
    </source>
</evidence>